<dbReference type="InterPro" id="IPR017802">
    <property type="entry name" value="VWFA-rel_acidobac-type"/>
</dbReference>
<dbReference type="EMBL" id="OKRB01000093">
    <property type="protein sequence ID" value="SPE22811.1"/>
    <property type="molecule type" value="Genomic_DNA"/>
</dbReference>
<dbReference type="NCBIfam" id="TIGR03436">
    <property type="entry name" value="acidobact_VWFA"/>
    <property type="match status" value="1"/>
</dbReference>
<evidence type="ECO:0000256" key="1">
    <source>
        <dbReference type="SAM" id="MobiDB-lite"/>
    </source>
</evidence>
<feature type="compositionally biased region" description="Low complexity" evidence="1">
    <location>
        <begin position="1"/>
        <end position="15"/>
    </location>
</feature>
<feature type="region of interest" description="Disordered" evidence="1">
    <location>
        <begin position="1"/>
        <end position="20"/>
    </location>
</feature>
<accession>A0A2N9LHU8</accession>
<evidence type="ECO:0000313" key="2">
    <source>
        <dbReference type="EMBL" id="SPE22811.1"/>
    </source>
</evidence>
<proteinExistence type="predicted"/>
<dbReference type="Proteomes" id="UP000239735">
    <property type="component" value="Unassembled WGS sequence"/>
</dbReference>
<protein>
    <submittedName>
        <fullName evidence="2">VWFA-related domain protein</fullName>
    </submittedName>
</protein>
<gene>
    <name evidence="2" type="ORF">SBA5_360048</name>
</gene>
<organism evidence="2 3">
    <name type="scientific">Candidatus Sulfuritelmatomonas gaucii</name>
    <dbReference type="NCBI Taxonomy" id="2043161"/>
    <lineage>
        <taxon>Bacteria</taxon>
        <taxon>Pseudomonadati</taxon>
        <taxon>Acidobacteriota</taxon>
        <taxon>Terriglobia</taxon>
        <taxon>Terriglobales</taxon>
        <taxon>Acidobacteriaceae</taxon>
        <taxon>Candidatus Sulfuritelmatomonas</taxon>
    </lineage>
</organism>
<dbReference type="AlphaFoldDB" id="A0A2N9LHU8"/>
<name>A0A2N9LHU8_9BACT</name>
<reference evidence="3" key="1">
    <citation type="submission" date="2018-02" db="EMBL/GenBank/DDBJ databases">
        <authorList>
            <person name="Hausmann B."/>
        </authorList>
    </citation>
    <scope>NUCLEOTIDE SEQUENCE [LARGE SCALE GENOMIC DNA]</scope>
    <source>
        <strain evidence="3">Peat soil MAG SbA5</strain>
    </source>
</reference>
<sequence>MAGQSAQSAQSAPAGPEKPETTLHANADLVLVELSRSQVAVYPIDARGLMVAPMLSATQSGSTMNRKPNGFANAYSKWLTNTGSEQGTMQQMAEATGGKAYLNTNDLKQAIEKAIETGSNYYTVAYTPDNRNWNGAFRKIQVKVDRPSLNLAYRRGYYADDPLGPEHRNAAQTAKADATDYSALRTAMLRGGPDPTELIFVASVRRSSADAEPAIVESNQASKKISGPYRRYSVIFVTNPREVNWTPTPDGVHHCTLEFLTFVYGVDGKLVNMQTNSVSANIGADKFAALLKQNLQYQQQISVPVKGEYYLRLGMRDAGTDRVGALELPVEAVAKLPPLAAEGTAPAATK</sequence>
<evidence type="ECO:0000313" key="3">
    <source>
        <dbReference type="Proteomes" id="UP000239735"/>
    </source>
</evidence>